<sequence length="103" mass="10821">MNAAYYVKAEDGPGESLTTTTSRARAPLSSSSSQALACLAQYSTRNKKRQKDKEPPTNGTGCKLEPAANSLDGASSVVVRRRHGAIVGRSDRAGADGAVEQLR</sequence>
<proteinExistence type="predicted"/>
<name>A0ACC4DS25_PURLI</name>
<evidence type="ECO:0000313" key="1">
    <source>
        <dbReference type="EMBL" id="KAL3958818.1"/>
    </source>
</evidence>
<comment type="caution">
    <text evidence="1">The sequence shown here is derived from an EMBL/GenBank/DDBJ whole genome shotgun (WGS) entry which is preliminary data.</text>
</comment>
<evidence type="ECO:0000313" key="2">
    <source>
        <dbReference type="Proteomes" id="UP001638806"/>
    </source>
</evidence>
<dbReference type="EMBL" id="JBGNUJ010000006">
    <property type="protein sequence ID" value="KAL3958818.1"/>
    <property type="molecule type" value="Genomic_DNA"/>
</dbReference>
<keyword evidence="2" id="KW-1185">Reference proteome</keyword>
<dbReference type="Proteomes" id="UP001638806">
    <property type="component" value="Unassembled WGS sequence"/>
</dbReference>
<reference evidence="1" key="1">
    <citation type="submission" date="2024-12" db="EMBL/GenBank/DDBJ databases">
        <title>Comparative genomics and development of molecular markers within Purpureocillium lilacinum and among Purpureocillium species.</title>
        <authorList>
            <person name="Yeh Z.-Y."/>
            <person name="Ni N.-T."/>
            <person name="Lo P.-H."/>
            <person name="Mushyakhwo K."/>
            <person name="Lin C.-F."/>
            <person name="Nai Y.-S."/>
        </authorList>
    </citation>
    <scope>NUCLEOTIDE SEQUENCE</scope>
    <source>
        <strain evidence="1">NCHU-NPUST-175</strain>
    </source>
</reference>
<gene>
    <name evidence="1" type="ORF">ACCO45_006980</name>
</gene>
<protein>
    <submittedName>
        <fullName evidence="1">Uncharacterized protein</fullName>
    </submittedName>
</protein>
<accession>A0ACC4DS25</accession>
<organism evidence="1 2">
    <name type="scientific">Purpureocillium lilacinum</name>
    <name type="common">Paecilomyces lilacinus</name>
    <dbReference type="NCBI Taxonomy" id="33203"/>
    <lineage>
        <taxon>Eukaryota</taxon>
        <taxon>Fungi</taxon>
        <taxon>Dikarya</taxon>
        <taxon>Ascomycota</taxon>
        <taxon>Pezizomycotina</taxon>
        <taxon>Sordariomycetes</taxon>
        <taxon>Hypocreomycetidae</taxon>
        <taxon>Hypocreales</taxon>
        <taxon>Ophiocordycipitaceae</taxon>
        <taxon>Purpureocillium</taxon>
    </lineage>
</organism>